<keyword evidence="1" id="KW-1133">Transmembrane helix</keyword>
<dbReference type="GeneID" id="25313237"/>
<sequence>STLTPLLMEQMLPSLTFGLDFPSSLDINSIDPIVYFPPISLSSLKFQSVSMSTANLELALTILQTLLQCVAAMPSLSALYGVARQGCERMYTRAGVFFRGLPTISFSTVSLSTDLFSSHHS</sequence>
<dbReference type="Proteomes" id="UP000053958">
    <property type="component" value="Unassembled WGS sequence"/>
</dbReference>
<feature type="transmembrane region" description="Helical" evidence="1">
    <location>
        <begin position="58"/>
        <end position="83"/>
    </location>
</feature>
<evidence type="ECO:0000313" key="2">
    <source>
        <dbReference type="EMBL" id="KKA16247.1"/>
    </source>
</evidence>
<feature type="non-terminal residue" evidence="2">
    <location>
        <position position="1"/>
    </location>
</feature>
<dbReference type="RefSeq" id="XP_013322859.1">
    <property type="nucleotide sequence ID" value="XM_013467405.1"/>
</dbReference>
<proteinExistence type="predicted"/>
<keyword evidence="3" id="KW-1185">Reference proteome</keyword>
<name>A0A0F4YDG1_RASE3</name>
<evidence type="ECO:0000256" key="1">
    <source>
        <dbReference type="SAM" id="Phobius"/>
    </source>
</evidence>
<comment type="caution">
    <text evidence="2">The sequence shown here is derived from an EMBL/GenBank/DDBJ whole genome shotgun (WGS) entry which is preliminary data.</text>
</comment>
<protein>
    <submittedName>
        <fullName evidence="2">Uncharacterized protein</fullName>
    </submittedName>
</protein>
<dbReference type="EMBL" id="LASV01000803">
    <property type="protein sequence ID" value="KKA16247.1"/>
    <property type="molecule type" value="Genomic_DNA"/>
</dbReference>
<accession>A0A0F4YDG1</accession>
<gene>
    <name evidence="2" type="ORF">T310_10170</name>
</gene>
<reference evidence="2 3" key="1">
    <citation type="submission" date="2015-04" db="EMBL/GenBank/DDBJ databases">
        <authorList>
            <person name="Heijne W.H."/>
            <person name="Fedorova N.D."/>
            <person name="Nierman W.C."/>
            <person name="Vollebregt A.W."/>
            <person name="Zhao Z."/>
            <person name="Wu L."/>
            <person name="Kumar M."/>
            <person name="Stam H."/>
            <person name="van den Berg M.A."/>
            <person name="Pel H.J."/>
        </authorList>
    </citation>
    <scope>NUCLEOTIDE SEQUENCE [LARGE SCALE GENOMIC DNA]</scope>
    <source>
        <strain evidence="2 3">CBS 393.64</strain>
    </source>
</reference>
<keyword evidence="1" id="KW-0472">Membrane</keyword>
<organism evidence="2 3">
    <name type="scientific">Rasamsonia emersonii (strain ATCC 16479 / CBS 393.64 / IMI 116815)</name>
    <dbReference type="NCBI Taxonomy" id="1408163"/>
    <lineage>
        <taxon>Eukaryota</taxon>
        <taxon>Fungi</taxon>
        <taxon>Dikarya</taxon>
        <taxon>Ascomycota</taxon>
        <taxon>Pezizomycotina</taxon>
        <taxon>Eurotiomycetes</taxon>
        <taxon>Eurotiomycetidae</taxon>
        <taxon>Eurotiales</taxon>
        <taxon>Trichocomaceae</taxon>
        <taxon>Rasamsonia</taxon>
    </lineage>
</organism>
<keyword evidence="1" id="KW-0812">Transmembrane</keyword>
<evidence type="ECO:0000313" key="3">
    <source>
        <dbReference type="Proteomes" id="UP000053958"/>
    </source>
</evidence>
<dbReference type="AlphaFoldDB" id="A0A0F4YDG1"/>